<proteinExistence type="predicted"/>
<dbReference type="AlphaFoldDB" id="A0A9C7PZA3"/>
<dbReference type="GO" id="GO:0005484">
    <property type="term" value="F:SNAP receptor activity"/>
    <property type="evidence" value="ECO:0007669"/>
    <property type="project" value="InterPro"/>
</dbReference>
<keyword evidence="2 8" id="KW-0813">Transport</keyword>
<evidence type="ECO:0000256" key="3">
    <source>
        <dbReference type="ARBA" id="ARBA00022692"/>
    </source>
</evidence>
<dbReference type="GO" id="GO:0031201">
    <property type="term" value="C:SNARE complex"/>
    <property type="evidence" value="ECO:0007669"/>
    <property type="project" value="TreeGrafter"/>
</dbReference>
<reference evidence="10" key="1">
    <citation type="journal article" date="2022" name="Proc. Natl. Acad. Sci. U.S.A.">
        <title>Life cycle and functional genomics of the unicellular red alga Galdieria for elucidating algal and plant evolution and industrial use.</title>
        <authorList>
            <person name="Hirooka S."/>
            <person name="Itabashi T."/>
            <person name="Ichinose T.M."/>
            <person name="Onuma R."/>
            <person name="Fujiwara T."/>
            <person name="Yamashita S."/>
            <person name="Jong L.W."/>
            <person name="Tomita R."/>
            <person name="Iwane A.H."/>
            <person name="Miyagishima S.Y."/>
        </authorList>
    </citation>
    <scope>NUCLEOTIDE SEQUENCE</scope>
    <source>
        <strain evidence="10">NBRC 102759</strain>
    </source>
</reference>
<dbReference type="GO" id="GO:0006906">
    <property type="term" value="P:vesicle fusion"/>
    <property type="evidence" value="ECO:0007669"/>
    <property type="project" value="TreeGrafter"/>
</dbReference>
<keyword evidence="11" id="KW-1185">Reference proteome</keyword>
<dbReference type="GO" id="GO:0000149">
    <property type="term" value="F:SNARE binding"/>
    <property type="evidence" value="ECO:0007669"/>
    <property type="project" value="TreeGrafter"/>
</dbReference>
<gene>
    <name evidence="10" type="ORF">GpartN1_g4951.t1</name>
</gene>
<evidence type="ECO:0000256" key="6">
    <source>
        <dbReference type="ARBA" id="ARBA00023034"/>
    </source>
</evidence>
<evidence type="ECO:0000256" key="5">
    <source>
        <dbReference type="ARBA" id="ARBA00022989"/>
    </source>
</evidence>
<keyword evidence="4 8" id="KW-0653">Protein transport</keyword>
<keyword evidence="6" id="KW-0333">Golgi apparatus</keyword>
<evidence type="ECO:0000313" key="10">
    <source>
        <dbReference type="EMBL" id="GJQ13160.1"/>
    </source>
</evidence>
<dbReference type="Proteomes" id="UP001061958">
    <property type="component" value="Unassembled WGS sequence"/>
</dbReference>
<dbReference type="OrthoDB" id="2080at2759"/>
<dbReference type="PIRSF" id="PIRSF028865">
    <property type="entry name" value="Membrin-2"/>
    <property type="match status" value="1"/>
</dbReference>
<dbReference type="GO" id="GO:0015031">
    <property type="term" value="P:protein transport"/>
    <property type="evidence" value="ECO:0007669"/>
    <property type="project" value="UniProtKB-KW"/>
</dbReference>
<evidence type="ECO:0000256" key="7">
    <source>
        <dbReference type="ARBA" id="ARBA00023136"/>
    </source>
</evidence>
<dbReference type="PANTHER" id="PTHR21230">
    <property type="entry name" value="VESICLE TRANSPORT V-SNARE PROTEIN VTI1-RELATED"/>
    <property type="match status" value="1"/>
</dbReference>
<dbReference type="PANTHER" id="PTHR21230:SF1">
    <property type="entry name" value="GOLGI SNAP RECEPTOR COMPLEX MEMBER 2"/>
    <property type="match status" value="1"/>
</dbReference>
<keyword evidence="7 8" id="KW-0472">Membrane</keyword>
<reference evidence="10" key="2">
    <citation type="submission" date="2022-01" db="EMBL/GenBank/DDBJ databases">
        <authorList>
            <person name="Hirooka S."/>
            <person name="Miyagishima S.Y."/>
        </authorList>
    </citation>
    <scope>NUCLEOTIDE SEQUENCE</scope>
    <source>
        <strain evidence="10">NBRC 102759</strain>
    </source>
</reference>
<comment type="subcellular location">
    <subcellularLocation>
        <location evidence="1">Golgi apparatus membrane</location>
        <topology evidence="1">Single-pass type IV membrane protein</topology>
    </subcellularLocation>
</comment>
<dbReference type="CDD" id="cd15863">
    <property type="entry name" value="SNARE_GS27"/>
    <property type="match status" value="1"/>
</dbReference>
<evidence type="ECO:0008006" key="12">
    <source>
        <dbReference type="Google" id="ProtNLM"/>
    </source>
</evidence>
<feature type="transmembrane region" description="Helical" evidence="9">
    <location>
        <begin position="186"/>
        <end position="206"/>
    </location>
</feature>
<evidence type="ECO:0000313" key="11">
    <source>
        <dbReference type="Proteomes" id="UP001061958"/>
    </source>
</evidence>
<dbReference type="GO" id="GO:0005789">
    <property type="term" value="C:endoplasmic reticulum membrane"/>
    <property type="evidence" value="ECO:0007669"/>
    <property type="project" value="TreeGrafter"/>
</dbReference>
<dbReference type="Pfam" id="PF12352">
    <property type="entry name" value="V-SNARE_C"/>
    <property type="match status" value="1"/>
</dbReference>
<dbReference type="GO" id="GO:0012507">
    <property type="term" value="C:ER to Golgi transport vesicle membrane"/>
    <property type="evidence" value="ECO:0007669"/>
    <property type="project" value="TreeGrafter"/>
</dbReference>
<dbReference type="GO" id="GO:0000139">
    <property type="term" value="C:Golgi membrane"/>
    <property type="evidence" value="ECO:0007669"/>
    <property type="project" value="UniProtKB-SubCell"/>
</dbReference>
<evidence type="ECO:0000256" key="8">
    <source>
        <dbReference type="PIRNR" id="PIRNR028865"/>
    </source>
</evidence>
<sequence>MESLYLDARKLVLESRDLLDAIETGRENSTQFQTDLSQKINRLTRALQQLSNLALREPSSRREAWQLKIERLNRDSLEIRAAFEKYLSKSYSAAIQAKEREELLERYSVKDTSIVIDSFQTESQSLNRSNVTTEGILGMGQATLQALSLQRSRLKGARKKMLDVANVLGISHSVIRMIEGREKVDAYIVYGGMLVIILIVFGIYIWKKVYG</sequence>
<organism evidence="10 11">
    <name type="scientific">Galdieria partita</name>
    <dbReference type="NCBI Taxonomy" id="83374"/>
    <lineage>
        <taxon>Eukaryota</taxon>
        <taxon>Rhodophyta</taxon>
        <taxon>Bangiophyceae</taxon>
        <taxon>Galdieriales</taxon>
        <taxon>Galdieriaceae</taxon>
        <taxon>Galdieria</taxon>
    </lineage>
</organism>
<dbReference type="EMBL" id="BQMJ01000040">
    <property type="protein sequence ID" value="GJQ13160.1"/>
    <property type="molecule type" value="Genomic_DNA"/>
</dbReference>
<dbReference type="InterPro" id="IPR027027">
    <property type="entry name" value="GOSR2/Membrin/Bos1"/>
</dbReference>
<name>A0A9C7PZA3_9RHOD</name>
<comment type="caution">
    <text evidence="10">The sequence shown here is derived from an EMBL/GenBank/DDBJ whole genome shotgun (WGS) entry which is preliminary data.</text>
</comment>
<evidence type="ECO:0000256" key="1">
    <source>
        <dbReference type="ARBA" id="ARBA00004409"/>
    </source>
</evidence>
<dbReference type="Gene3D" id="1.20.5.110">
    <property type="match status" value="1"/>
</dbReference>
<dbReference type="SUPFAM" id="SSF58038">
    <property type="entry name" value="SNARE fusion complex"/>
    <property type="match status" value="1"/>
</dbReference>
<protein>
    <recommendedName>
        <fullName evidence="12">Membrin</fullName>
    </recommendedName>
</protein>
<evidence type="ECO:0000256" key="9">
    <source>
        <dbReference type="SAM" id="Phobius"/>
    </source>
</evidence>
<evidence type="ECO:0000256" key="2">
    <source>
        <dbReference type="ARBA" id="ARBA00022448"/>
    </source>
</evidence>
<evidence type="ECO:0000256" key="4">
    <source>
        <dbReference type="ARBA" id="ARBA00022927"/>
    </source>
</evidence>
<keyword evidence="3 9" id="KW-0812">Transmembrane</keyword>
<accession>A0A9C7PZA3</accession>
<dbReference type="GO" id="GO:0031902">
    <property type="term" value="C:late endosome membrane"/>
    <property type="evidence" value="ECO:0007669"/>
    <property type="project" value="TreeGrafter"/>
</dbReference>
<keyword evidence="5 9" id="KW-1133">Transmembrane helix</keyword>